<reference evidence="2" key="1">
    <citation type="submission" date="2016-08" db="EMBL/GenBank/DDBJ databases">
        <authorList>
            <person name="Seilhamer J.J."/>
        </authorList>
    </citation>
    <scope>NUCLEOTIDE SEQUENCE</scope>
    <source>
        <strain evidence="2">86</strain>
    </source>
</reference>
<organism evidence="2">
    <name type="scientific">uncultured Sporomusa sp</name>
    <dbReference type="NCBI Taxonomy" id="307249"/>
    <lineage>
        <taxon>Bacteria</taxon>
        <taxon>Bacillati</taxon>
        <taxon>Bacillota</taxon>
        <taxon>Negativicutes</taxon>
        <taxon>Selenomonadales</taxon>
        <taxon>Sporomusaceae</taxon>
        <taxon>Sporomusa</taxon>
        <taxon>environmental samples</taxon>
    </lineage>
</organism>
<dbReference type="Gene3D" id="3.30.1660.40">
    <property type="entry name" value="FlgT, N-terminal domain"/>
    <property type="match status" value="1"/>
</dbReference>
<keyword evidence="1" id="KW-0732">Signal</keyword>
<sequence length="368" mass="40833">MKWFRFLFMLLALWLGMFQCLDVNAQEVVVNGHGISREAAMQDAFRQAVEQAVGTLVDSQTRVRNYAVLTDDVYTKSQGFIREYSILSEQYMDARIVIQARIIVDSEPNSQLMTILQRLQMIDVGLRDPRIAVIVTEHYNRPLPDPVAESAIINQLIEAGFKRLTDPNRLAHIRRSDAIKAVINRGDTATAIRLAATEPLDYLIVGEAFSEYAGYGPGHSIISCYARVETRLIKADTGEIIAAQGFQSGGIDVTELAAAKASLNNAGKLAGKFFADKLMTYAANPEKGLRLKVVAVNDYAVINLLGRLVREQPGVSNVFLRDYQQGTAMFDVNYIGNPAILAERLEKMPELPVKVNEISHSVIVVSMR</sequence>
<proteinExistence type="predicted"/>
<evidence type="ECO:0000256" key="1">
    <source>
        <dbReference type="SAM" id="SignalP"/>
    </source>
</evidence>
<dbReference type="InterPro" id="IPR038180">
    <property type="entry name" value="FlgT_N_sf"/>
</dbReference>
<gene>
    <name evidence="2" type="ORF">KL86SPO_30056</name>
</gene>
<accession>A0A212LQL0</accession>
<name>A0A212LQL0_9FIRM</name>
<dbReference type="RefSeq" id="WP_146196586.1">
    <property type="nucleotide sequence ID" value="NZ_LT608335.1"/>
</dbReference>
<protein>
    <recommendedName>
        <fullName evidence="3">Flagellar assembly protein T N-terminal domain-containing protein</fullName>
    </recommendedName>
</protein>
<dbReference type="AlphaFoldDB" id="A0A212LQL0"/>
<evidence type="ECO:0008006" key="3">
    <source>
        <dbReference type="Google" id="ProtNLM"/>
    </source>
</evidence>
<evidence type="ECO:0000313" key="2">
    <source>
        <dbReference type="EMBL" id="SCM79709.1"/>
    </source>
</evidence>
<feature type="chain" id="PRO_5013233670" description="Flagellar assembly protein T N-terminal domain-containing protein" evidence="1">
    <location>
        <begin position="26"/>
        <end position="368"/>
    </location>
</feature>
<dbReference type="EMBL" id="FMJE01000003">
    <property type="protein sequence ID" value="SCM79709.1"/>
    <property type="molecule type" value="Genomic_DNA"/>
</dbReference>
<feature type="signal peptide" evidence="1">
    <location>
        <begin position="1"/>
        <end position="25"/>
    </location>
</feature>